<organism evidence="1 2">
    <name type="scientific">Pseudodesulfovibrio hydrargyri</name>
    <dbReference type="NCBI Taxonomy" id="2125990"/>
    <lineage>
        <taxon>Bacteria</taxon>
        <taxon>Pseudomonadati</taxon>
        <taxon>Thermodesulfobacteriota</taxon>
        <taxon>Desulfovibrionia</taxon>
        <taxon>Desulfovibrionales</taxon>
        <taxon>Desulfovibrionaceae</taxon>
    </lineage>
</organism>
<accession>A0A1J5N2M6</accession>
<evidence type="ECO:0000313" key="1">
    <source>
        <dbReference type="EMBL" id="OIQ49048.1"/>
    </source>
</evidence>
<keyword evidence="2" id="KW-1185">Reference proteome</keyword>
<dbReference type="Proteomes" id="UP000181901">
    <property type="component" value="Unassembled WGS sequence"/>
</dbReference>
<sequence length="50" mass="5700">MDKSDLVIVGFIQHPAYILNQIGPVFHMGIVEKATDRDLKGLGYLFEFFD</sequence>
<evidence type="ECO:0000313" key="2">
    <source>
        <dbReference type="Proteomes" id="UP000181901"/>
    </source>
</evidence>
<name>A0A1J5N2M6_9BACT</name>
<dbReference type="AlphaFoldDB" id="A0A1J5N2M6"/>
<comment type="caution">
    <text evidence="1">The sequence shown here is derived from an EMBL/GenBank/DDBJ whole genome shotgun (WGS) entry which is preliminary data.</text>
</comment>
<protein>
    <submittedName>
        <fullName evidence="1">Uncharacterized protein</fullName>
    </submittedName>
</protein>
<reference evidence="1 2" key="1">
    <citation type="submission" date="2015-09" db="EMBL/GenBank/DDBJ databases">
        <title>Genome of Desulfovibrio dechloracetivorans BerOc1, a mercury methylating strain isolated from highly hydrocarbons and metals contaminated coastal sediments.</title>
        <authorList>
            <person name="Goni Urriza M."/>
            <person name="Gassie C."/>
            <person name="Bouchez O."/>
            <person name="Klopp C."/>
            <person name="Ranchou-Peyruse A."/>
            <person name="Remy G."/>
        </authorList>
    </citation>
    <scope>NUCLEOTIDE SEQUENCE [LARGE SCALE GENOMIC DNA]</scope>
    <source>
        <strain evidence="1 2">BerOc1</strain>
    </source>
</reference>
<dbReference type="EMBL" id="LKAQ01000004">
    <property type="protein sequence ID" value="OIQ49048.1"/>
    <property type="molecule type" value="Genomic_DNA"/>
</dbReference>
<gene>
    <name evidence="1" type="ORF">BerOc1_00967</name>
</gene>
<proteinExistence type="predicted"/>